<feature type="domain" description="Rotatin N-terminal" evidence="2">
    <location>
        <begin position="16"/>
        <end position="111"/>
    </location>
</feature>
<dbReference type="GO" id="GO:0007099">
    <property type="term" value="P:centriole replication"/>
    <property type="evidence" value="ECO:0007669"/>
    <property type="project" value="TreeGrafter"/>
</dbReference>
<dbReference type="GO" id="GO:0005813">
    <property type="term" value="C:centrosome"/>
    <property type="evidence" value="ECO:0007669"/>
    <property type="project" value="InterPro"/>
</dbReference>
<feature type="compositionally biased region" description="Low complexity" evidence="1">
    <location>
        <begin position="298"/>
        <end position="326"/>
    </location>
</feature>
<sequence length="2320" mass="252221">MDVPSLVKKLGHHLEEIRVRALKNLLLKLEHGLLAEADLVQEKRLLVRMLEWFNFPSVPMQKEVLGLLHKLSQHSSAAGLLVEIGALEFLAQLRPNVQASLQAPVDSIMDCLLRLPTVQPETPSVMYSANSPPEDTHQQGSLALKPMQADGNTGYFIHSKKEKDIPKNNIILPVNDVVKCLKFSTFPWLSLTPNDKHVLTSTERSLRSKNASLIRSSCDFLLDVMMCDFPAETFLQRPNIVENLLLLLRLAGGADGTHQLALHALRCLHHLCRNLTSRLCFHRDPAFFSTKPDVDYQNSSVSSSGTSVESNERSATAAATSPRPSTQGHRDQRPRGDGRDGDLSSSASSTGSSEGHNETSSRATPSPLELGTMGGELDADLTLELQLQQWGLPNFCLMAMQPAIDMLKTGSSCDVLGVLELLAPVSSLLSESLTSDVWQDNSLIGRDLAERMSGILESLAEVLSYHYTNRVAEGQPEPLRAHHRLAFNGCGLAFLRLVQMLVPLEQAGTILPGSVVSALSMISLDVPFCRTFPAACDAAWSFLEQASSECHLLSTRVASVTQSMECTCTFMREFTNQDDGNMLELIELADQAVESIPYHLHLPFIQHFISLCSKIHKTLQPSPTAAGESRKVLLKLLSHPVNVIRANVYSNCLNIVQESLGIHNVTKSVSTACLGVRFLLHSRVLYELCAFGLQDSHKEVFLAARAIVLYLLQSRLLMCAATWGQLLEALTPVLPVLQGFAGEEGALGSAIVNLSETESQSGEGPIPRTDRLRASLRLLMAKQLPVRSAGVQQLAWHLVTEEQAGQKRPHLPGTVLAGEPNLLIPDVPLCLDTKGIGKSVFKEDAVCKVYGIFMSEAVDLAVKKSAAEQLTIMMQDTILHGVLKKQGAVEKVISLLHQAAHKDGRGLECMVRPCLTLLRRLVYHDPCLRHRLAYQPTLLLSLLRVLLVYQSEAVVQLEVSVLMSLLLFDEVAHIEKWSDSYPLDGCDPQPLSLPLVVEQRFHLPLVMATHHVVSPHRVIPPPPSDPLVAPPARDAIRLGWNLAWHQGVEAMLQAHAASQLEATNQGFPELLRMNGSDVMGLRLTHLPSSLQLCLEAVSRAASHGEAKLALLRLRLQLLNDALLPQPGAESKAAQMLLSMDWRSTLKRFLVVRPVSNADEKLLGEVLAFLQALLHAQGDIPDHSMLQWILLLLKEESNHLLDLLNKSNTQVDARHTVTESPTRKGLLKELSSFFNALVRALGCSPDKQSLAASNGVRCHLAALLLGRLKEADSSGFYELPSLEATLRGMAHATALPGWSVASSATQSNNLRLQYLASLQEIVLSFSIGREGNGLSFLGKGVTKSSVVCLRQLASEMSDQAENQDWVSPWSWSRKGSGRGETAAQLGLTWLISLWVDRDLEVRLASLGLGTALTSEEQGCMALVAACQNISGGLWGTALKILLDQYESSMVRLEAASILQNLLVLPMPASAVEAGDGCWQGPCVHDEDTDLSLVGLPALLALLYHCRFYQHFAGMISNCCREARLVYASPPQDGKSSNGECSSASAELSDALGRPGSSPAASNPCPGPSCPSTSSTWDHLIPGNGVDGTRAGRYPANRLSAQGQSESEGQDSVNSEGTQDAQWERRGMHADSSVVTPHLVSGMCRLVRNVLALAPEMTAHSLLQHQILSSLNRCADAGVLGASVCEIKNPTQTLHLARESKALVLSLLDLQAAVCELVEACAILSLGTVLEGSLLGDLLQNLLAVFSQTKSKVLDVEVQQAVHRVWEKSLSLQCVLLRKAGPTVLPSFVSAACHHWGALVGCLKTCLKMSLSNRSLHVATMQFLAMLLAEESKRKLSLKSPENDGDEDDGVAPEAEDAHPHKLCPQKADGSTNGKPISLDTGDVSRKTRSVRVERSRESRTRVGEGERRVRSSARTGAVSGDPATLMWLLDRDGSWEAPFAGRQLCKIILQCFECRSTDELLGVHATSALCCLLAVSASAKNYALQAGLIEGCVEQAKQAHRKLELDSLEQAKPAPRKKEDRLLRELRTLLEVLRNCLFESEDCKVAASDERLAVVLLALWPYLLADDSTLLAALRLLCIFTTSCRAACLSCCIGGTGTCATAGGGSSLVHAVIRLCSVRAGDSSAVERHAFTLLSNLLLSHEGKGVLQKSNFLQQFASLHPPKLSRASSPLVLHWLGLLVNLTTAEDGQQMVLRLGGSLELLLEMAGHQQAACHRAATLVLHNLCFSTANKAIILANEKAVAFLARCLENETLEMRSLGASALWALLYNSQKAKVSLKNPSIKRKVDDALKAHRKGVRAEDYKLYTYCLKSLENVSTLLNT</sequence>
<feature type="compositionally biased region" description="Basic and acidic residues" evidence="1">
    <location>
        <begin position="328"/>
        <end position="342"/>
    </location>
</feature>
<proteinExistence type="predicted"/>
<reference evidence="4" key="1">
    <citation type="submission" date="2025-08" db="UniProtKB">
        <authorList>
            <consortium name="RefSeq"/>
        </authorList>
    </citation>
    <scope>IDENTIFICATION</scope>
    <source>
        <tissue evidence="4">Sperm</tissue>
    </source>
</reference>
<dbReference type="GO" id="GO:0032053">
    <property type="term" value="P:ciliary basal body organization"/>
    <property type="evidence" value="ECO:0007669"/>
    <property type="project" value="TreeGrafter"/>
</dbReference>
<dbReference type="InterPro" id="IPR029249">
    <property type="entry name" value="Rotatin_N"/>
</dbReference>
<organism evidence="3 4">
    <name type="scientific">Petromyzon marinus</name>
    <name type="common">Sea lamprey</name>
    <dbReference type="NCBI Taxonomy" id="7757"/>
    <lineage>
        <taxon>Eukaryota</taxon>
        <taxon>Metazoa</taxon>
        <taxon>Chordata</taxon>
        <taxon>Craniata</taxon>
        <taxon>Vertebrata</taxon>
        <taxon>Cyclostomata</taxon>
        <taxon>Hyperoartia</taxon>
        <taxon>Petromyzontiformes</taxon>
        <taxon>Petromyzontidae</taxon>
        <taxon>Petromyzon</taxon>
    </lineage>
</organism>
<feature type="compositionally biased region" description="Basic and acidic residues" evidence="1">
    <location>
        <begin position="1881"/>
        <end position="1908"/>
    </location>
</feature>
<protein>
    <submittedName>
        <fullName evidence="4">Rotatin</fullName>
    </submittedName>
</protein>
<gene>
    <name evidence="4" type="primary">RTTN</name>
</gene>
<dbReference type="GO" id="GO:0036064">
    <property type="term" value="C:ciliary basal body"/>
    <property type="evidence" value="ECO:0007669"/>
    <property type="project" value="InterPro"/>
</dbReference>
<accession>A0AAJ7T956</accession>
<dbReference type="Gene3D" id="1.25.10.10">
    <property type="entry name" value="Leucine-rich Repeat Variant"/>
    <property type="match status" value="1"/>
</dbReference>
<dbReference type="KEGG" id="pmrn:116944142"/>
<feature type="compositionally biased region" description="Polar residues" evidence="1">
    <location>
        <begin position="1597"/>
        <end position="1619"/>
    </location>
</feature>
<dbReference type="PANTHER" id="PTHR31691:SF1">
    <property type="entry name" value="ROTATIN"/>
    <property type="match status" value="1"/>
</dbReference>
<dbReference type="GO" id="GO:0010457">
    <property type="term" value="P:centriole-centriole cohesion"/>
    <property type="evidence" value="ECO:0007669"/>
    <property type="project" value="TreeGrafter"/>
</dbReference>
<evidence type="ECO:0000313" key="4">
    <source>
        <dbReference type="RefSeq" id="XP_032813504.1"/>
    </source>
</evidence>
<feature type="region of interest" description="Disordered" evidence="1">
    <location>
        <begin position="1529"/>
        <end position="1627"/>
    </location>
</feature>
<dbReference type="SUPFAM" id="SSF48371">
    <property type="entry name" value="ARM repeat"/>
    <property type="match status" value="3"/>
</dbReference>
<feature type="compositionally biased region" description="Polar residues" evidence="1">
    <location>
        <begin position="1532"/>
        <end position="1544"/>
    </location>
</feature>
<dbReference type="Proteomes" id="UP001318040">
    <property type="component" value="Chromosome 20"/>
</dbReference>
<dbReference type="RefSeq" id="XP_032813504.1">
    <property type="nucleotide sequence ID" value="XM_032957613.1"/>
</dbReference>
<feature type="compositionally biased region" description="Acidic residues" evidence="1">
    <location>
        <begin position="1841"/>
        <end position="1853"/>
    </location>
</feature>
<dbReference type="InterPro" id="IPR016024">
    <property type="entry name" value="ARM-type_fold"/>
</dbReference>
<dbReference type="GO" id="GO:0005814">
    <property type="term" value="C:centriole"/>
    <property type="evidence" value="ECO:0007669"/>
    <property type="project" value="TreeGrafter"/>
</dbReference>
<dbReference type="CTD" id="25914"/>
<evidence type="ECO:0000313" key="3">
    <source>
        <dbReference type="Proteomes" id="UP001318040"/>
    </source>
</evidence>
<feature type="region of interest" description="Disordered" evidence="1">
    <location>
        <begin position="1835"/>
        <end position="1916"/>
    </location>
</feature>
<dbReference type="InterPro" id="IPR030791">
    <property type="entry name" value="Rotatin"/>
</dbReference>
<dbReference type="InterPro" id="IPR011989">
    <property type="entry name" value="ARM-like"/>
</dbReference>
<dbReference type="Pfam" id="PF14726">
    <property type="entry name" value="RTTN_N"/>
    <property type="match status" value="1"/>
</dbReference>
<feature type="compositionally biased region" description="Low complexity" evidence="1">
    <location>
        <begin position="343"/>
        <end position="354"/>
    </location>
</feature>
<evidence type="ECO:0000259" key="2">
    <source>
        <dbReference type="Pfam" id="PF14726"/>
    </source>
</evidence>
<name>A0AAJ7T956_PETMA</name>
<keyword evidence="3" id="KW-1185">Reference proteome</keyword>
<feature type="region of interest" description="Disordered" evidence="1">
    <location>
        <begin position="292"/>
        <end position="374"/>
    </location>
</feature>
<feature type="compositionally biased region" description="Low complexity" evidence="1">
    <location>
        <begin position="1553"/>
        <end position="1574"/>
    </location>
</feature>
<dbReference type="GeneID" id="116944142"/>
<dbReference type="PANTHER" id="PTHR31691">
    <property type="entry name" value="ROTATIN"/>
    <property type="match status" value="1"/>
</dbReference>
<evidence type="ECO:0000256" key="1">
    <source>
        <dbReference type="SAM" id="MobiDB-lite"/>
    </source>
</evidence>